<dbReference type="OrthoDB" id="9793650at2"/>
<keyword evidence="5" id="KW-0966">Cell projection</keyword>
<dbReference type="InterPro" id="IPR013974">
    <property type="entry name" value="SAF"/>
</dbReference>
<dbReference type="InterPro" id="IPR039246">
    <property type="entry name" value="Flagellar_FlgA"/>
</dbReference>
<dbReference type="CDD" id="cd11614">
    <property type="entry name" value="SAF_CpaB_FlgA_like"/>
    <property type="match status" value="1"/>
</dbReference>
<accession>A0A330L769</accession>
<comment type="subcellular location">
    <subcellularLocation>
        <location evidence="1">Periplasm</location>
    </subcellularLocation>
</comment>
<dbReference type="InterPro" id="IPR017585">
    <property type="entry name" value="SAF_FlgA"/>
</dbReference>
<evidence type="ECO:0000256" key="1">
    <source>
        <dbReference type="ARBA" id="ARBA00004418"/>
    </source>
</evidence>
<protein>
    <submittedName>
        <fullName evidence="5">Putative Flagella basal body P-ring formation protein FlgA</fullName>
    </submittedName>
</protein>
<dbReference type="NCBIfam" id="TIGR03170">
    <property type="entry name" value="flgA_cterm"/>
    <property type="match status" value="1"/>
</dbReference>
<dbReference type="RefSeq" id="WP_121989506.1">
    <property type="nucleotide sequence ID" value="NZ_OUNR01000016.1"/>
</dbReference>
<dbReference type="PANTHER" id="PTHR36307">
    <property type="entry name" value="FLAGELLA BASAL BODY P-RING FORMATION PROTEIN FLGA"/>
    <property type="match status" value="1"/>
</dbReference>
<dbReference type="GO" id="GO:0042597">
    <property type="term" value="C:periplasmic space"/>
    <property type="evidence" value="ECO:0007669"/>
    <property type="project" value="UniProtKB-SubCell"/>
</dbReference>
<dbReference type="EMBL" id="OUNR01000016">
    <property type="protein sequence ID" value="SPP65187.1"/>
    <property type="molecule type" value="Genomic_DNA"/>
</dbReference>
<dbReference type="Gene3D" id="3.90.1210.10">
    <property type="entry name" value="Antifreeze-like/N-acetylneuraminic acid synthase C-terminal domain"/>
    <property type="match status" value="1"/>
</dbReference>
<keyword evidence="5" id="KW-0969">Cilium</keyword>
<evidence type="ECO:0000256" key="3">
    <source>
        <dbReference type="ARBA" id="ARBA00022764"/>
    </source>
</evidence>
<evidence type="ECO:0000256" key="2">
    <source>
        <dbReference type="ARBA" id="ARBA00022729"/>
    </source>
</evidence>
<keyword evidence="3" id="KW-0574">Periplasm</keyword>
<dbReference type="GO" id="GO:0044780">
    <property type="term" value="P:bacterial-type flagellum assembly"/>
    <property type="evidence" value="ECO:0007669"/>
    <property type="project" value="InterPro"/>
</dbReference>
<evidence type="ECO:0000259" key="4">
    <source>
        <dbReference type="SMART" id="SM00858"/>
    </source>
</evidence>
<organism evidence="5 6">
    <name type="scientific">Nitrospira lenta</name>
    <dbReference type="NCBI Taxonomy" id="1436998"/>
    <lineage>
        <taxon>Bacteria</taxon>
        <taxon>Pseudomonadati</taxon>
        <taxon>Nitrospirota</taxon>
        <taxon>Nitrospiria</taxon>
        <taxon>Nitrospirales</taxon>
        <taxon>Nitrospiraceae</taxon>
        <taxon>Nitrospira</taxon>
    </lineage>
</organism>
<dbReference type="Gene3D" id="2.30.30.760">
    <property type="match status" value="1"/>
</dbReference>
<reference evidence="6" key="1">
    <citation type="submission" date="2018-04" db="EMBL/GenBank/DDBJ databases">
        <authorList>
            <person name="Lucker S."/>
            <person name="Sakoula D."/>
        </authorList>
    </citation>
    <scope>NUCLEOTIDE SEQUENCE [LARGE SCALE GENOMIC DNA]</scope>
</reference>
<evidence type="ECO:0000313" key="6">
    <source>
        <dbReference type="Proteomes" id="UP000248168"/>
    </source>
</evidence>
<dbReference type="AlphaFoldDB" id="A0A330L769"/>
<dbReference type="InParanoid" id="A0A330L769"/>
<keyword evidence="5" id="KW-0282">Flagellum</keyword>
<keyword evidence="2" id="KW-0732">Signal</keyword>
<proteinExistence type="predicted"/>
<feature type="domain" description="SAF" evidence="4">
    <location>
        <begin position="142"/>
        <end position="204"/>
    </location>
</feature>
<dbReference type="Proteomes" id="UP000248168">
    <property type="component" value="Unassembled WGS sequence"/>
</dbReference>
<keyword evidence="6" id="KW-1185">Reference proteome</keyword>
<sequence length="267" mass="28689">MTSLRIIAAVCILAAVAAPAIGGSSEKLVKPISMSGQGASGAALNKLDSTRPTMRALHFEQIQKTIQKYLEGEWGTRVKSVQVTLLEPLDPIKIPAGVIELQIPAVPGGSTTMGRRSFPIQVMVNGNVWKTIDALADISAMIDVVVPARFLKSEETIEPDDLTTARIVTYDVKHPFITDPEAVIGKSTARPLQPNTPLRPTFLKKPFMVKKGDHVMIEARRGNFSVQTSGVTKGSGQVGQTVMVANLDSGRELRAKIVAPGLVQVEF</sequence>
<gene>
    <name evidence="5" type="ORF">NITLEN_30101</name>
</gene>
<name>A0A330L769_9BACT</name>
<dbReference type="SMART" id="SM00858">
    <property type="entry name" value="SAF"/>
    <property type="match status" value="1"/>
</dbReference>
<dbReference type="Pfam" id="PF13144">
    <property type="entry name" value="ChapFlgA"/>
    <property type="match status" value="1"/>
</dbReference>
<dbReference type="PANTHER" id="PTHR36307:SF1">
    <property type="entry name" value="FLAGELLA BASAL BODY P-RING FORMATION PROTEIN FLGA"/>
    <property type="match status" value="1"/>
</dbReference>
<evidence type="ECO:0000313" key="5">
    <source>
        <dbReference type="EMBL" id="SPP65187.1"/>
    </source>
</evidence>